<dbReference type="STRING" id="415426.Hbut_0841"/>
<dbReference type="GO" id="GO:0000724">
    <property type="term" value="P:double-strand break repair via homologous recombination"/>
    <property type="evidence" value="ECO:0007669"/>
    <property type="project" value="TreeGrafter"/>
</dbReference>
<dbReference type="CDD" id="cd20075">
    <property type="entry name" value="XPF_nuclease_XPF_arch"/>
    <property type="match status" value="1"/>
</dbReference>
<dbReference type="Proteomes" id="UP000002593">
    <property type="component" value="Chromosome"/>
</dbReference>
<sequence>MPECSRPRVYVDEREKASPIPRLLREMGAAVIYTVAGVGDYIVSDRVAFERKTMHDLAASLFDGRLYDQARRLSEHYEVPIILVEGDPAELERVTSRALQVKLALLAISLDYSVRIVWSSGPEESAKIIYSVACREQALKQRPVVIHRKPRLEKLWMQQLYVVQSLPGIGPRLAERLLEKFGSIEAICRASIVELEKVLGYERAVKVYRVIHAPYTSSKAERE</sequence>
<keyword evidence="6" id="KW-0234">DNA repair</keyword>
<evidence type="ECO:0000256" key="1">
    <source>
        <dbReference type="ARBA" id="ARBA00022722"/>
    </source>
</evidence>
<feature type="domain" description="ERCC4" evidence="7">
    <location>
        <begin position="8"/>
        <end position="88"/>
    </location>
</feature>
<dbReference type="PANTHER" id="PTHR10150">
    <property type="entry name" value="DNA REPAIR ENDONUCLEASE XPF"/>
    <property type="match status" value="1"/>
</dbReference>
<evidence type="ECO:0000313" key="8">
    <source>
        <dbReference type="EMBL" id="ABM80692.1"/>
    </source>
</evidence>
<dbReference type="SUPFAM" id="SSF52980">
    <property type="entry name" value="Restriction endonuclease-like"/>
    <property type="match status" value="1"/>
</dbReference>
<dbReference type="Gene3D" id="1.10.150.20">
    <property type="entry name" value="5' to 3' exonuclease, C-terminal subdomain"/>
    <property type="match status" value="1"/>
</dbReference>
<dbReference type="GO" id="GO:0000014">
    <property type="term" value="F:single-stranded DNA endodeoxyribonuclease activity"/>
    <property type="evidence" value="ECO:0007669"/>
    <property type="project" value="TreeGrafter"/>
</dbReference>
<keyword evidence="1" id="KW-0540">Nuclease</keyword>
<dbReference type="InterPro" id="IPR006166">
    <property type="entry name" value="ERCC4_domain"/>
</dbReference>
<dbReference type="InterPro" id="IPR011335">
    <property type="entry name" value="Restrct_endonuc-II-like"/>
</dbReference>
<evidence type="ECO:0000256" key="5">
    <source>
        <dbReference type="ARBA" id="ARBA00023125"/>
    </source>
</evidence>
<dbReference type="GO" id="GO:0003684">
    <property type="term" value="F:damaged DNA binding"/>
    <property type="evidence" value="ECO:0007669"/>
    <property type="project" value="TreeGrafter"/>
</dbReference>
<dbReference type="SUPFAM" id="SSF47781">
    <property type="entry name" value="RuvA domain 2-like"/>
    <property type="match status" value="1"/>
</dbReference>
<dbReference type="Gene3D" id="3.40.50.10130">
    <property type="match status" value="1"/>
</dbReference>
<evidence type="ECO:0000259" key="7">
    <source>
        <dbReference type="SMART" id="SM00891"/>
    </source>
</evidence>
<organism evidence="8 9">
    <name type="scientific">Hyperthermus butylicus (strain DSM 5456 / JCM 9403 / PLM1-5)</name>
    <dbReference type="NCBI Taxonomy" id="415426"/>
    <lineage>
        <taxon>Archaea</taxon>
        <taxon>Thermoproteota</taxon>
        <taxon>Thermoprotei</taxon>
        <taxon>Desulfurococcales</taxon>
        <taxon>Pyrodictiaceae</taxon>
        <taxon>Hyperthermus</taxon>
    </lineage>
</organism>
<accession>A2BL31</accession>
<proteinExistence type="predicted"/>
<keyword evidence="9" id="KW-1185">Reference proteome</keyword>
<dbReference type="GO" id="GO:0003697">
    <property type="term" value="F:single-stranded DNA binding"/>
    <property type="evidence" value="ECO:0007669"/>
    <property type="project" value="TreeGrafter"/>
</dbReference>
<evidence type="ECO:0000256" key="2">
    <source>
        <dbReference type="ARBA" id="ARBA00022759"/>
    </source>
</evidence>
<keyword evidence="2" id="KW-0255">Endonuclease</keyword>
<dbReference type="InterPro" id="IPR010994">
    <property type="entry name" value="RuvA_2-like"/>
</dbReference>
<dbReference type="SMART" id="SM00891">
    <property type="entry name" value="ERCC4"/>
    <property type="match status" value="1"/>
</dbReference>
<keyword evidence="5" id="KW-0238">DNA-binding</keyword>
<dbReference type="KEGG" id="hbu:Hbut_0841"/>
<dbReference type="GeneID" id="4781509"/>
<evidence type="ECO:0000313" key="9">
    <source>
        <dbReference type="Proteomes" id="UP000002593"/>
    </source>
</evidence>
<evidence type="ECO:0000256" key="6">
    <source>
        <dbReference type="ARBA" id="ARBA00023204"/>
    </source>
</evidence>
<dbReference type="RefSeq" id="WP_011822010.1">
    <property type="nucleotide sequence ID" value="NC_008818.1"/>
</dbReference>
<protein>
    <submittedName>
        <fullName evidence="8">ERCC4-type nuclease</fullName>
    </submittedName>
</protein>
<evidence type="ECO:0000256" key="4">
    <source>
        <dbReference type="ARBA" id="ARBA00022801"/>
    </source>
</evidence>
<dbReference type="GO" id="GO:1901255">
    <property type="term" value="P:nucleotide-excision repair involved in interstrand cross-link repair"/>
    <property type="evidence" value="ECO:0007669"/>
    <property type="project" value="TreeGrafter"/>
</dbReference>
<reference evidence="8 9" key="1">
    <citation type="journal article" date="2007" name="Archaea">
        <title>The genome of Hyperthermus butylicus: a sulfur-reducing, peptide fermenting, neutrophilic Crenarchaeote growing up to 108 degrees C.</title>
        <authorList>
            <person name="Brugger K."/>
            <person name="Chen L."/>
            <person name="Stark M."/>
            <person name="Zibat A."/>
            <person name="Redder P."/>
            <person name="Ruepp A."/>
            <person name="Awayez M."/>
            <person name="She Q."/>
            <person name="Garrett R.A."/>
            <person name="Klenk H.P."/>
        </authorList>
    </citation>
    <scope>NUCLEOTIDE SEQUENCE [LARGE SCALE GENOMIC DNA]</scope>
    <source>
        <strain evidence="9">DSM 5456 / JCM 9403 / PLM1-5</strain>
    </source>
</reference>
<keyword evidence="4" id="KW-0378">Hydrolase</keyword>
<dbReference type="eggNOG" id="arCOG04206">
    <property type="taxonomic scope" value="Archaea"/>
</dbReference>
<evidence type="ECO:0000256" key="3">
    <source>
        <dbReference type="ARBA" id="ARBA00022763"/>
    </source>
</evidence>
<gene>
    <name evidence="8" type="ordered locus">Hbut_0841</name>
</gene>
<dbReference type="Pfam" id="PF14520">
    <property type="entry name" value="HHH_5"/>
    <property type="match status" value="1"/>
</dbReference>
<dbReference type="EMBL" id="CP000493">
    <property type="protein sequence ID" value="ABM80692.1"/>
    <property type="molecule type" value="Genomic_DNA"/>
</dbReference>
<dbReference type="Pfam" id="PF02732">
    <property type="entry name" value="ERCC4"/>
    <property type="match status" value="1"/>
</dbReference>
<dbReference type="AlphaFoldDB" id="A2BL31"/>
<keyword evidence="3" id="KW-0227">DNA damage</keyword>
<name>A2BL31_HYPBU</name>
<dbReference type="PANTHER" id="PTHR10150:SF0">
    <property type="entry name" value="DNA REPAIR ENDONUCLEASE XPF"/>
    <property type="match status" value="1"/>
</dbReference>
<dbReference type="HOGENOM" id="CLU_101253_0_0_2"/>
<dbReference type="EnsemblBacteria" id="ABM80692">
    <property type="protein sequence ID" value="ABM80692"/>
    <property type="gene ID" value="Hbut_0841"/>
</dbReference>